<proteinExistence type="predicted"/>
<sequence length="319" mass="37314">MKLNPPSSTKIEVTTKNLLTIRQQLIKDFQTRAFKTKKKFSPNCNTPVRALRLLNKQIKAYQERISNVRQSKKVNDNDESIDNDEEEMLTKMMSSQMYLTPLDVLKDLEKIWTNEKEVLAIYLATLRSSHHSIRHVHNNSISLFFFQVLSFNSQKFENPKTVRYSTIIQDNQYMKEILLLKDKQTTDISTSTTLRYFYYFSNNRSSLTNTLRRITNEEKLNNLWVKIEITVNSIFDSSLDNRSGARVAKGIRQLEYLTIFGKKLTYTELVTRDNLHELRQLILNQPDVHPGGNFVELEDGTIRRLLPNNLFQRTAVAKL</sequence>
<dbReference type="EMBL" id="CAJNOL010003613">
    <property type="protein sequence ID" value="CAF1568848.1"/>
    <property type="molecule type" value="Genomic_DNA"/>
</dbReference>
<dbReference type="SUPFAM" id="SSF64484">
    <property type="entry name" value="beta and beta-prime subunits of DNA dependent RNA-polymerase"/>
    <property type="match status" value="1"/>
</dbReference>
<dbReference type="Proteomes" id="UP000663870">
    <property type="component" value="Unassembled WGS sequence"/>
</dbReference>
<name>A0A815YDJ7_9BILA</name>
<evidence type="ECO:0000313" key="2">
    <source>
        <dbReference type="EMBL" id="CAF1568848.1"/>
    </source>
</evidence>
<dbReference type="Proteomes" id="UP000663854">
    <property type="component" value="Unassembled WGS sequence"/>
</dbReference>
<comment type="caution">
    <text evidence="2">The sequence shown here is derived from an EMBL/GenBank/DDBJ whole genome shotgun (WGS) entry which is preliminary data.</text>
</comment>
<accession>A0A815YDJ7</accession>
<dbReference type="Gene3D" id="3.30.1490.180">
    <property type="entry name" value="RNA polymerase ii"/>
    <property type="match status" value="1"/>
</dbReference>
<evidence type="ECO:0000313" key="1">
    <source>
        <dbReference type="EMBL" id="CAF1293364.1"/>
    </source>
</evidence>
<evidence type="ECO:0000313" key="3">
    <source>
        <dbReference type="Proteomes" id="UP000663870"/>
    </source>
</evidence>
<dbReference type="AlphaFoldDB" id="A0A815YDJ7"/>
<protein>
    <submittedName>
        <fullName evidence="2">Uncharacterized protein</fullName>
    </submittedName>
</protein>
<gene>
    <name evidence="2" type="ORF">JXQ802_LOCUS45007</name>
    <name evidence="1" type="ORF">PYM288_LOCUS29518</name>
</gene>
<keyword evidence="3" id="KW-1185">Reference proteome</keyword>
<reference evidence="2" key="1">
    <citation type="submission" date="2021-02" db="EMBL/GenBank/DDBJ databases">
        <authorList>
            <person name="Nowell W R."/>
        </authorList>
    </citation>
    <scope>NUCLEOTIDE SEQUENCE</scope>
</reference>
<organism evidence="2 3">
    <name type="scientific">Rotaria sordida</name>
    <dbReference type="NCBI Taxonomy" id="392033"/>
    <lineage>
        <taxon>Eukaryota</taxon>
        <taxon>Metazoa</taxon>
        <taxon>Spiralia</taxon>
        <taxon>Gnathifera</taxon>
        <taxon>Rotifera</taxon>
        <taxon>Eurotatoria</taxon>
        <taxon>Bdelloidea</taxon>
        <taxon>Philodinida</taxon>
        <taxon>Philodinidae</taxon>
        <taxon>Rotaria</taxon>
    </lineage>
</organism>
<dbReference type="EMBL" id="CAJNOH010002438">
    <property type="protein sequence ID" value="CAF1293364.1"/>
    <property type="molecule type" value="Genomic_DNA"/>
</dbReference>